<sequence>MGGAPSINAFAVPFFPFFPIIIVVTTTLILIASAEDQDTKENTNIPSLEDHNGTAADMSLQSPLSSADPDQVVTKSVTFRPSAAAIVGVLATTFSLTFLLLLYIKHCNGLASNANLEGDMDLQERKNSGIGRTVVDLLPAFKFGSLRGQKHGLECAVCLTGFEDHEILRLLPKCKHAFHMECVDTWLDEHSTCPLCRYKVNPNDILVSHELLSSDVGSGRVTSNIINNNEWSQRENESIGSRRVSFVTERKSEGSLRHHHSRKVKSESVIGEHRLDHQIVISPTCSYTSDSGVHQRWSNFETDDMLYLTSDRIISCSSSSHEGSRRAVKRNRNRGVVDDEMENGFGGSGVGGRRNERDLRSTVSEMTGMMRVLNRDRRRERERRSGGGGGGREEQEQQQERVASRWWSWISRSQQSYRSRSSSSSE</sequence>
<dbReference type="Gramene" id="Psat02G0207000-T1">
    <property type="protein sequence ID" value="KAI5435504.1"/>
    <property type="gene ID" value="KIW84_022070"/>
</dbReference>
<evidence type="ECO:0000256" key="5">
    <source>
        <dbReference type="ARBA" id="ARBA00022679"/>
    </source>
</evidence>
<dbReference type="AlphaFoldDB" id="A0A9D5BAQ7"/>
<comment type="pathway">
    <text evidence="3">Protein modification; protein ubiquitination.</text>
</comment>
<keyword evidence="7" id="KW-0479">Metal-binding</keyword>
<dbReference type="Gene3D" id="3.30.40.10">
    <property type="entry name" value="Zinc/RING finger domain, C3HC4 (zinc finger)"/>
    <property type="match status" value="1"/>
</dbReference>
<feature type="region of interest" description="Disordered" evidence="16">
    <location>
        <begin position="318"/>
        <end position="405"/>
    </location>
</feature>
<dbReference type="Proteomes" id="UP001058974">
    <property type="component" value="Chromosome 2"/>
</dbReference>
<proteinExistence type="inferred from homology"/>
<dbReference type="FunFam" id="3.30.40.10:FF:000285">
    <property type="entry name" value="RING-H2 finger protein ATL43"/>
    <property type="match status" value="1"/>
</dbReference>
<keyword evidence="6 17" id="KW-0812">Transmembrane</keyword>
<dbReference type="OrthoDB" id="8062037at2759"/>
<evidence type="ECO:0000256" key="11">
    <source>
        <dbReference type="ARBA" id="ARBA00022833"/>
    </source>
</evidence>
<feature type="transmembrane region" description="Helical" evidence="17">
    <location>
        <begin position="83"/>
        <end position="104"/>
    </location>
</feature>
<evidence type="ECO:0000256" key="7">
    <source>
        <dbReference type="ARBA" id="ARBA00022723"/>
    </source>
</evidence>
<dbReference type="GO" id="GO:0061630">
    <property type="term" value="F:ubiquitin protein ligase activity"/>
    <property type="evidence" value="ECO:0007669"/>
    <property type="project" value="UniProtKB-EC"/>
</dbReference>
<evidence type="ECO:0000256" key="15">
    <source>
        <dbReference type="PROSITE-ProRule" id="PRU00175"/>
    </source>
</evidence>
<evidence type="ECO:0000256" key="2">
    <source>
        <dbReference type="ARBA" id="ARBA00004167"/>
    </source>
</evidence>
<dbReference type="EMBL" id="JAMSHJ010000002">
    <property type="protein sequence ID" value="KAI5435504.1"/>
    <property type="molecule type" value="Genomic_DNA"/>
</dbReference>
<dbReference type="EC" id="2.3.2.27" evidence="4"/>
<comment type="subcellular location">
    <subcellularLocation>
        <location evidence="2">Membrane</location>
        <topology evidence="2">Single-pass membrane protein</topology>
    </subcellularLocation>
</comment>
<protein>
    <recommendedName>
        <fullName evidence="4">RING-type E3 ubiquitin transferase</fullName>
        <ecNumber evidence="4">2.3.2.27</ecNumber>
    </recommendedName>
</protein>
<evidence type="ECO:0000256" key="10">
    <source>
        <dbReference type="ARBA" id="ARBA00022786"/>
    </source>
</evidence>
<gene>
    <name evidence="19" type="ORF">KIW84_022070</name>
</gene>
<keyword evidence="12 17" id="KW-1133">Transmembrane helix</keyword>
<feature type="domain" description="RING-type" evidence="18">
    <location>
        <begin position="155"/>
        <end position="197"/>
    </location>
</feature>
<dbReference type="CDD" id="cd16461">
    <property type="entry name" value="RING-H2_EL5-like"/>
    <property type="match status" value="1"/>
</dbReference>
<evidence type="ECO:0000256" key="8">
    <source>
        <dbReference type="ARBA" id="ARBA00022729"/>
    </source>
</evidence>
<evidence type="ECO:0000259" key="18">
    <source>
        <dbReference type="PROSITE" id="PS50089"/>
    </source>
</evidence>
<dbReference type="PROSITE" id="PS50089">
    <property type="entry name" value="ZF_RING_2"/>
    <property type="match status" value="1"/>
</dbReference>
<dbReference type="SMART" id="SM00184">
    <property type="entry name" value="RING"/>
    <property type="match status" value="1"/>
</dbReference>
<feature type="compositionally biased region" description="Basic and acidic residues" evidence="16">
    <location>
        <begin position="373"/>
        <end position="403"/>
    </location>
</feature>
<evidence type="ECO:0000256" key="3">
    <source>
        <dbReference type="ARBA" id="ARBA00004906"/>
    </source>
</evidence>
<evidence type="ECO:0000256" key="4">
    <source>
        <dbReference type="ARBA" id="ARBA00012483"/>
    </source>
</evidence>
<dbReference type="GO" id="GO:0016020">
    <property type="term" value="C:membrane"/>
    <property type="evidence" value="ECO:0007669"/>
    <property type="project" value="UniProtKB-SubCell"/>
</dbReference>
<dbReference type="PANTHER" id="PTHR46539:SF2">
    <property type="entry name" value="RING-H2 FINGER PROTEIN ATL43"/>
    <property type="match status" value="1"/>
</dbReference>
<keyword evidence="10" id="KW-0833">Ubl conjugation pathway</keyword>
<evidence type="ECO:0000313" key="20">
    <source>
        <dbReference type="Proteomes" id="UP001058974"/>
    </source>
</evidence>
<evidence type="ECO:0000313" key="19">
    <source>
        <dbReference type="EMBL" id="KAI5435504.1"/>
    </source>
</evidence>
<name>A0A9D5BAQ7_PEA</name>
<evidence type="ECO:0000256" key="17">
    <source>
        <dbReference type="SAM" id="Phobius"/>
    </source>
</evidence>
<evidence type="ECO:0000256" key="9">
    <source>
        <dbReference type="ARBA" id="ARBA00022771"/>
    </source>
</evidence>
<keyword evidence="8" id="KW-0732">Signal</keyword>
<comment type="similarity">
    <text evidence="14">Belongs to the RING-type zinc finger family. ATL subfamily.</text>
</comment>
<evidence type="ECO:0000256" key="12">
    <source>
        <dbReference type="ARBA" id="ARBA00022989"/>
    </source>
</evidence>
<dbReference type="Pfam" id="PF13639">
    <property type="entry name" value="zf-RING_2"/>
    <property type="match status" value="1"/>
</dbReference>
<dbReference type="InterPro" id="IPR001841">
    <property type="entry name" value="Znf_RING"/>
</dbReference>
<feature type="transmembrane region" description="Helical" evidence="17">
    <location>
        <begin position="12"/>
        <end position="32"/>
    </location>
</feature>
<dbReference type="InterPro" id="IPR013083">
    <property type="entry name" value="Znf_RING/FYVE/PHD"/>
</dbReference>
<keyword evidence="20" id="KW-1185">Reference proteome</keyword>
<evidence type="ECO:0000256" key="14">
    <source>
        <dbReference type="ARBA" id="ARBA00024209"/>
    </source>
</evidence>
<dbReference type="PANTHER" id="PTHR46539">
    <property type="entry name" value="E3 UBIQUITIN-PROTEIN LIGASE ATL42"/>
    <property type="match status" value="1"/>
</dbReference>
<comment type="catalytic activity">
    <reaction evidence="1">
        <text>S-ubiquitinyl-[E2 ubiquitin-conjugating enzyme]-L-cysteine + [acceptor protein]-L-lysine = [E2 ubiquitin-conjugating enzyme]-L-cysteine + N(6)-ubiquitinyl-[acceptor protein]-L-lysine.</text>
        <dbReference type="EC" id="2.3.2.27"/>
    </reaction>
</comment>
<evidence type="ECO:0000256" key="1">
    <source>
        <dbReference type="ARBA" id="ARBA00000900"/>
    </source>
</evidence>
<organism evidence="19 20">
    <name type="scientific">Pisum sativum</name>
    <name type="common">Garden pea</name>
    <name type="synonym">Lathyrus oleraceus</name>
    <dbReference type="NCBI Taxonomy" id="3888"/>
    <lineage>
        <taxon>Eukaryota</taxon>
        <taxon>Viridiplantae</taxon>
        <taxon>Streptophyta</taxon>
        <taxon>Embryophyta</taxon>
        <taxon>Tracheophyta</taxon>
        <taxon>Spermatophyta</taxon>
        <taxon>Magnoliopsida</taxon>
        <taxon>eudicotyledons</taxon>
        <taxon>Gunneridae</taxon>
        <taxon>Pentapetalae</taxon>
        <taxon>rosids</taxon>
        <taxon>fabids</taxon>
        <taxon>Fabales</taxon>
        <taxon>Fabaceae</taxon>
        <taxon>Papilionoideae</taxon>
        <taxon>50 kb inversion clade</taxon>
        <taxon>NPAAA clade</taxon>
        <taxon>Hologalegina</taxon>
        <taxon>IRL clade</taxon>
        <taxon>Fabeae</taxon>
        <taxon>Lathyrus</taxon>
    </lineage>
</organism>
<dbReference type="SUPFAM" id="SSF57850">
    <property type="entry name" value="RING/U-box"/>
    <property type="match status" value="1"/>
</dbReference>
<keyword evidence="9 15" id="KW-0863">Zinc-finger</keyword>
<keyword evidence="13 17" id="KW-0472">Membrane</keyword>
<reference evidence="19 20" key="1">
    <citation type="journal article" date="2022" name="Nat. Genet.">
        <title>Improved pea reference genome and pan-genome highlight genomic features and evolutionary characteristics.</title>
        <authorList>
            <person name="Yang T."/>
            <person name="Liu R."/>
            <person name="Luo Y."/>
            <person name="Hu S."/>
            <person name="Wang D."/>
            <person name="Wang C."/>
            <person name="Pandey M.K."/>
            <person name="Ge S."/>
            <person name="Xu Q."/>
            <person name="Li N."/>
            <person name="Li G."/>
            <person name="Huang Y."/>
            <person name="Saxena R.K."/>
            <person name="Ji Y."/>
            <person name="Li M."/>
            <person name="Yan X."/>
            <person name="He Y."/>
            <person name="Liu Y."/>
            <person name="Wang X."/>
            <person name="Xiang C."/>
            <person name="Varshney R.K."/>
            <person name="Ding H."/>
            <person name="Gao S."/>
            <person name="Zong X."/>
        </authorList>
    </citation>
    <scope>NUCLEOTIDE SEQUENCE [LARGE SCALE GENOMIC DNA]</scope>
    <source>
        <strain evidence="19 20">cv. Zhongwan 6</strain>
    </source>
</reference>
<dbReference type="GO" id="GO:0008270">
    <property type="term" value="F:zinc ion binding"/>
    <property type="evidence" value="ECO:0007669"/>
    <property type="project" value="UniProtKB-KW"/>
</dbReference>
<keyword evidence="5" id="KW-0808">Transferase</keyword>
<keyword evidence="11" id="KW-0862">Zinc</keyword>
<evidence type="ECO:0000256" key="13">
    <source>
        <dbReference type="ARBA" id="ARBA00023136"/>
    </source>
</evidence>
<accession>A0A9D5BAQ7</accession>
<evidence type="ECO:0000256" key="6">
    <source>
        <dbReference type="ARBA" id="ARBA00022692"/>
    </source>
</evidence>
<evidence type="ECO:0000256" key="16">
    <source>
        <dbReference type="SAM" id="MobiDB-lite"/>
    </source>
</evidence>
<comment type="caution">
    <text evidence="19">The sequence shown here is derived from an EMBL/GenBank/DDBJ whole genome shotgun (WGS) entry which is preliminary data.</text>
</comment>